<dbReference type="Pfam" id="PF08327">
    <property type="entry name" value="AHSA1"/>
    <property type="match status" value="1"/>
</dbReference>
<evidence type="ECO:0000256" key="1">
    <source>
        <dbReference type="ARBA" id="ARBA00006817"/>
    </source>
</evidence>
<gene>
    <name evidence="3" type="ORF">J2X01_003740</name>
</gene>
<evidence type="ECO:0000313" key="4">
    <source>
        <dbReference type="Proteomes" id="UP001252243"/>
    </source>
</evidence>
<dbReference type="Gene3D" id="3.30.530.20">
    <property type="match status" value="1"/>
</dbReference>
<reference evidence="3 4" key="1">
    <citation type="submission" date="2023-07" db="EMBL/GenBank/DDBJ databases">
        <title>Sorghum-associated microbial communities from plants grown in Nebraska, USA.</title>
        <authorList>
            <person name="Schachtman D."/>
        </authorList>
    </citation>
    <scope>NUCLEOTIDE SEQUENCE [LARGE SCALE GENOMIC DNA]</scope>
    <source>
        <strain evidence="3 4">BE167</strain>
    </source>
</reference>
<dbReference type="EMBL" id="JAVDVQ010000023">
    <property type="protein sequence ID" value="MDR7084430.1"/>
    <property type="molecule type" value="Genomic_DNA"/>
</dbReference>
<keyword evidence="4" id="KW-1185">Reference proteome</keyword>
<dbReference type="Proteomes" id="UP001252243">
    <property type="component" value="Unassembled WGS sequence"/>
</dbReference>
<dbReference type="InterPro" id="IPR023393">
    <property type="entry name" value="START-like_dom_sf"/>
</dbReference>
<dbReference type="CDD" id="cd07826">
    <property type="entry name" value="SRPBCC_CalC_Aha1-like_9"/>
    <property type="match status" value="1"/>
</dbReference>
<dbReference type="RefSeq" id="WP_310060809.1">
    <property type="nucleotide sequence ID" value="NZ_JAVDVQ010000023.1"/>
</dbReference>
<sequence>MTNALTVNVPEGLPFIEFEREFDFPVADVFRAHKEPELVAQWLGPRGLRMEIDHYDFRTGGSYRYTHIAPDGTEYRFSGIFHTVRENDFAIQTFEFDAYPDVVSIEFLTFQDLGGGRTRLTAHSVYPSMEARDGMAQSGMESGLSEGYERLEELLAGAGTPQAQSGKVTA</sequence>
<dbReference type="SUPFAM" id="SSF55961">
    <property type="entry name" value="Bet v1-like"/>
    <property type="match status" value="1"/>
</dbReference>
<evidence type="ECO:0000259" key="2">
    <source>
        <dbReference type="Pfam" id="PF08327"/>
    </source>
</evidence>
<protein>
    <submittedName>
        <fullName evidence="3">Uncharacterized protein YndB with AHSA1/START domain</fullName>
    </submittedName>
</protein>
<proteinExistence type="inferred from homology"/>
<comment type="caution">
    <text evidence="3">The sequence shown here is derived from an EMBL/GenBank/DDBJ whole genome shotgun (WGS) entry which is preliminary data.</text>
</comment>
<comment type="similarity">
    <text evidence="1">Belongs to the AHA1 family.</text>
</comment>
<name>A0ABU1UH10_9MICC</name>
<feature type="domain" description="Activator of Hsp90 ATPase homologue 1/2-like C-terminal" evidence="2">
    <location>
        <begin position="23"/>
        <end position="155"/>
    </location>
</feature>
<dbReference type="InterPro" id="IPR013538">
    <property type="entry name" value="ASHA1/2-like_C"/>
</dbReference>
<evidence type="ECO:0000313" key="3">
    <source>
        <dbReference type="EMBL" id="MDR7084430.1"/>
    </source>
</evidence>
<accession>A0ABU1UH10</accession>
<organism evidence="3 4">
    <name type="scientific">Arthrobacter ginsengisoli</name>
    <dbReference type="NCBI Taxonomy" id="1356565"/>
    <lineage>
        <taxon>Bacteria</taxon>
        <taxon>Bacillati</taxon>
        <taxon>Actinomycetota</taxon>
        <taxon>Actinomycetes</taxon>
        <taxon>Micrococcales</taxon>
        <taxon>Micrococcaceae</taxon>
        <taxon>Arthrobacter</taxon>
    </lineage>
</organism>